<dbReference type="EMBL" id="AVPK01000005">
    <property type="protein sequence ID" value="KGN37613.1"/>
    <property type="molecule type" value="Genomic_DNA"/>
</dbReference>
<protein>
    <submittedName>
        <fullName evidence="2">Uncharacterized protein</fullName>
    </submittedName>
</protein>
<dbReference type="Proteomes" id="UP000030011">
    <property type="component" value="Unassembled WGS sequence"/>
</dbReference>
<feature type="region of interest" description="Disordered" evidence="1">
    <location>
        <begin position="544"/>
        <end position="575"/>
    </location>
</feature>
<gene>
    <name evidence="2" type="ORF">N803_14470</name>
</gene>
<dbReference type="STRING" id="1385521.N803_14470"/>
<evidence type="ECO:0000313" key="3">
    <source>
        <dbReference type="Proteomes" id="UP000030011"/>
    </source>
</evidence>
<keyword evidence="3" id="KW-1185">Reference proteome</keyword>
<name>A0A0A0JKK1_9MICO</name>
<dbReference type="AlphaFoldDB" id="A0A0A0JKK1"/>
<evidence type="ECO:0000313" key="2">
    <source>
        <dbReference type="EMBL" id="KGN37613.1"/>
    </source>
</evidence>
<evidence type="ECO:0000256" key="1">
    <source>
        <dbReference type="SAM" id="MobiDB-lite"/>
    </source>
</evidence>
<organism evidence="2 3">
    <name type="scientific">Knoellia subterranea KCTC 19937</name>
    <dbReference type="NCBI Taxonomy" id="1385521"/>
    <lineage>
        <taxon>Bacteria</taxon>
        <taxon>Bacillati</taxon>
        <taxon>Actinomycetota</taxon>
        <taxon>Actinomycetes</taxon>
        <taxon>Micrococcales</taxon>
        <taxon>Intrasporangiaceae</taxon>
        <taxon>Knoellia</taxon>
    </lineage>
</organism>
<reference evidence="2 3" key="1">
    <citation type="submission" date="2013-08" db="EMBL/GenBank/DDBJ databases">
        <title>The genome sequence of Knoellia subterranea.</title>
        <authorList>
            <person name="Zhu W."/>
            <person name="Wang G."/>
        </authorList>
    </citation>
    <scope>NUCLEOTIDE SEQUENCE [LARGE SCALE GENOMIC DNA]</scope>
    <source>
        <strain evidence="2 3">KCTC 19937</strain>
    </source>
</reference>
<accession>A0A0A0JKK1</accession>
<comment type="caution">
    <text evidence="2">The sequence shown here is derived from an EMBL/GenBank/DDBJ whole genome shotgun (WGS) entry which is preliminary data.</text>
</comment>
<dbReference type="eggNOG" id="ENOG50348B8">
    <property type="taxonomic scope" value="Bacteria"/>
</dbReference>
<feature type="region of interest" description="Disordered" evidence="1">
    <location>
        <begin position="1"/>
        <end position="29"/>
    </location>
</feature>
<sequence length="575" mass="61323">MPDGRDDGEIQASVGSEGELSELQPDAEGAEQTVIAEVAPGVAVVFGPPPLDLELVDTGFVTSADLTQLSNVLSAMANTATVAGNVGQALSTLQGLYRVNDATQALLASGAKLAVKDGANLGTMLTSEGLKQARFIPVTGLTAAQTAAAIGPAVATIALQIQLSEISSLVKTNVVLTRQVHEGLERDQRAELAGLVATIDRAIARAKELESVPTSLWDTVAGSEAALWKQQELHRDKVRHHVQQIGSEDPRARSDYLRFNAQSIALDTTALLSSLKAWTGLQALHAGKARTAGRDDPDEQRLVEVIARDTRTEVESSMIEIKTLTDALTRELRLVANLPGRQTLSQSLPRARSEAKAARGTAASLLKSVSPLAEALHPPPPPLSPPRVICIEDGVDLAPFLRVLRWFLDDDEVIQAMGMSEREPAGRVVAEAIGKARERLAAARDRMVSRTLVVLTDRRLLTADSDAFLEEGAISHDFPMEHIRYVRRTTAGTSDEPSLVDLTTRDADVHLRFTTAASVQINALVSLLAQAMNLPELERSALLEGGSVEREGQQIAGSGEPPEPFAAEEGSSLGE</sequence>
<proteinExistence type="predicted"/>
<feature type="compositionally biased region" description="Low complexity" evidence="1">
    <location>
        <begin position="556"/>
        <end position="575"/>
    </location>
</feature>